<sequence length="103" mass="12238">MQHPPAIRDLLINVMRFYYSTYIEGGVFTHVLFAIHHHHAYNNPLIFKKKKVAQPFFFPVAFSSENSSSSKTSWLEQHDRGMRLCIFFFFSSVTFCRYSFLYN</sequence>
<comment type="caution">
    <text evidence="2">The sequence shown here is derived from an EMBL/GenBank/DDBJ whole genome shotgun (WGS) entry which is preliminary data.</text>
</comment>
<feature type="transmembrane region" description="Helical" evidence="1">
    <location>
        <begin position="81"/>
        <end position="100"/>
    </location>
</feature>
<keyword evidence="1" id="KW-1133">Transmembrane helix</keyword>
<dbReference type="EMBL" id="WJBH02000007">
    <property type="protein sequence ID" value="KAI9555702.1"/>
    <property type="molecule type" value="Genomic_DNA"/>
</dbReference>
<keyword evidence="1" id="KW-0812">Transmembrane</keyword>
<protein>
    <submittedName>
        <fullName evidence="2">Uncharacterized protein</fullName>
    </submittedName>
</protein>
<organism evidence="2 3">
    <name type="scientific">Daphnia sinensis</name>
    <dbReference type="NCBI Taxonomy" id="1820382"/>
    <lineage>
        <taxon>Eukaryota</taxon>
        <taxon>Metazoa</taxon>
        <taxon>Ecdysozoa</taxon>
        <taxon>Arthropoda</taxon>
        <taxon>Crustacea</taxon>
        <taxon>Branchiopoda</taxon>
        <taxon>Diplostraca</taxon>
        <taxon>Cladocera</taxon>
        <taxon>Anomopoda</taxon>
        <taxon>Daphniidae</taxon>
        <taxon>Daphnia</taxon>
        <taxon>Daphnia similis group</taxon>
    </lineage>
</organism>
<dbReference type="AlphaFoldDB" id="A0AAD5KM84"/>
<keyword evidence="1" id="KW-0472">Membrane</keyword>
<evidence type="ECO:0000313" key="3">
    <source>
        <dbReference type="Proteomes" id="UP000820818"/>
    </source>
</evidence>
<proteinExistence type="predicted"/>
<dbReference type="Proteomes" id="UP000820818">
    <property type="component" value="Linkage Group LG7"/>
</dbReference>
<gene>
    <name evidence="2" type="ORF">GHT06_018217</name>
</gene>
<evidence type="ECO:0000256" key="1">
    <source>
        <dbReference type="SAM" id="Phobius"/>
    </source>
</evidence>
<accession>A0AAD5KM84</accession>
<reference evidence="2 3" key="1">
    <citation type="submission" date="2022-05" db="EMBL/GenBank/DDBJ databases">
        <title>A multi-omics perspective on studying reproductive biology in Daphnia sinensis.</title>
        <authorList>
            <person name="Jia J."/>
        </authorList>
    </citation>
    <scope>NUCLEOTIDE SEQUENCE [LARGE SCALE GENOMIC DNA]</scope>
    <source>
        <strain evidence="2 3">WSL</strain>
    </source>
</reference>
<name>A0AAD5KM84_9CRUS</name>
<keyword evidence="3" id="KW-1185">Reference proteome</keyword>
<evidence type="ECO:0000313" key="2">
    <source>
        <dbReference type="EMBL" id="KAI9555702.1"/>
    </source>
</evidence>